<dbReference type="PANTHER" id="PTHR43827">
    <property type="entry name" value="2,5-DIKETO-D-GLUCONIC ACID REDUCTASE"/>
    <property type="match status" value="1"/>
</dbReference>
<accession>A0ABW5WXI8</accession>
<evidence type="ECO:0000256" key="2">
    <source>
        <dbReference type="ARBA" id="ARBA00022857"/>
    </source>
</evidence>
<dbReference type="Gene3D" id="3.20.20.100">
    <property type="entry name" value="NADP-dependent oxidoreductase domain"/>
    <property type="match status" value="1"/>
</dbReference>
<dbReference type="SUPFAM" id="SSF51430">
    <property type="entry name" value="NAD(P)-linked oxidoreductase"/>
    <property type="match status" value="1"/>
</dbReference>
<dbReference type="PANTHER" id="PTHR43827:SF3">
    <property type="entry name" value="NADP-DEPENDENT OXIDOREDUCTASE DOMAIN-CONTAINING PROTEIN"/>
    <property type="match status" value="1"/>
</dbReference>
<dbReference type="PROSITE" id="PS00798">
    <property type="entry name" value="ALDOKETO_REDUCTASE_1"/>
    <property type="match status" value="1"/>
</dbReference>
<evidence type="ECO:0000313" key="6">
    <source>
        <dbReference type="Proteomes" id="UP001597519"/>
    </source>
</evidence>
<evidence type="ECO:0000256" key="3">
    <source>
        <dbReference type="ARBA" id="ARBA00023002"/>
    </source>
</evidence>
<dbReference type="PRINTS" id="PR00069">
    <property type="entry name" value="ALDKETRDTASE"/>
</dbReference>
<dbReference type="PROSITE" id="PS00063">
    <property type="entry name" value="ALDOKETO_REDUCTASE_3"/>
    <property type="match status" value="1"/>
</dbReference>
<protein>
    <submittedName>
        <fullName evidence="5">Aldo/keto reductase</fullName>
    </submittedName>
</protein>
<proteinExistence type="inferred from homology"/>
<dbReference type="RefSeq" id="WP_377772381.1">
    <property type="nucleotide sequence ID" value="NZ_JBHUOQ010000001.1"/>
</dbReference>
<dbReference type="InterPro" id="IPR023210">
    <property type="entry name" value="NADP_OxRdtase_dom"/>
</dbReference>
<keyword evidence="2" id="KW-0521">NADP</keyword>
<evidence type="ECO:0000256" key="1">
    <source>
        <dbReference type="ARBA" id="ARBA00007905"/>
    </source>
</evidence>
<comment type="caution">
    <text evidence="5">The sequence shown here is derived from an EMBL/GenBank/DDBJ whole genome shotgun (WGS) entry which is preliminary data.</text>
</comment>
<sequence length="282" mass="31737">MNQLTDTFKLSNGVEIPCVGFGTWQTPDGEVARDSVKKAIESGYRHIDTAATYDNEGGVGEGIKASGVSREDLFLTSKVWNSDRGYDKTIAAFNTSLEKLGTDYLDLYLIHWPANEQQFENWDEINVDTWRAITDLYKEGKIKAIGTSNFLPHHLESLVNTEVKPMVNQIEYHPGYTQDEAVEYCKKHDILVEAWSPIGSGRLLDNGTLNAIADKYDKSVAQLCIRYALQHDILPLPKSVTPERIEANTHVFDFEINSEDMEIIDAMKDISFSGVHPDTVEF</sequence>
<feature type="domain" description="NADP-dependent oxidoreductase" evidence="4">
    <location>
        <begin position="19"/>
        <end position="267"/>
    </location>
</feature>
<dbReference type="Pfam" id="PF00248">
    <property type="entry name" value="Aldo_ket_red"/>
    <property type="match status" value="1"/>
</dbReference>
<evidence type="ECO:0000259" key="4">
    <source>
        <dbReference type="Pfam" id="PF00248"/>
    </source>
</evidence>
<gene>
    <name evidence="5" type="ORF">ACFSX4_05580</name>
</gene>
<reference evidence="6" key="1">
    <citation type="journal article" date="2019" name="Int. J. Syst. Evol. Microbiol.">
        <title>The Global Catalogue of Microorganisms (GCM) 10K type strain sequencing project: providing services to taxonomists for standard genome sequencing and annotation.</title>
        <authorList>
            <consortium name="The Broad Institute Genomics Platform"/>
            <consortium name="The Broad Institute Genome Sequencing Center for Infectious Disease"/>
            <person name="Wu L."/>
            <person name="Ma J."/>
        </authorList>
    </citation>
    <scope>NUCLEOTIDE SEQUENCE [LARGE SCALE GENOMIC DNA]</scope>
    <source>
        <strain evidence="6">KCTC 33575</strain>
    </source>
</reference>
<organism evidence="5 6">
    <name type="scientific">Corticicoccus populi</name>
    <dbReference type="NCBI Taxonomy" id="1812821"/>
    <lineage>
        <taxon>Bacteria</taxon>
        <taxon>Bacillati</taxon>
        <taxon>Bacillota</taxon>
        <taxon>Bacilli</taxon>
        <taxon>Bacillales</taxon>
        <taxon>Staphylococcaceae</taxon>
        <taxon>Corticicoccus</taxon>
    </lineage>
</organism>
<name>A0ABW5WXI8_9STAP</name>
<dbReference type="EMBL" id="JBHUOQ010000001">
    <property type="protein sequence ID" value="MFD2829933.1"/>
    <property type="molecule type" value="Genomic_DNA"/>
</dbReference>
<evidence type="ECO:0000313" key="5">
    <source>
        <dbReference type="EMBL" id="MFD2829933.1"/>
    </source>
</evidence>
<comment type="similarity">
    <text evidence="1">Belongs to the aldo/keto reductase family.</text>
</comment>
<dbReference type="PIRSF" id="PIRSF000097">
    <property type="entry name" value="AKR"/>
    <property type="match status" value="1"/>
</dbReference>
<dbReference type="InterPro" id="IPR036812">
    <property type="entry name" value="NAD(P)_OxRdtase_dom_sf"/>
</dbReference>
<dbReference type="Proteomes" id="UP001597519">
    <property type="component" value="Unassembled WGS sequence"/>
</dbReference>
<dbReference type="InterPro" id="IPR020471">
    <property type="entry name" value="AKR"/>
</dbReference>
<dbReference type="InterPro" id="IPR018170">
    <property type="entry name" value="Aldo/ket_reductase_CS"/>
</dbReference>
<keyword evidence="3" id="KW-0560">Oxidoreductase</keyword>
<keyword evidence="6" id="KW-1185">Reference proteome</keyword>